<organism evidence="1 2">
    <name type="scientific">Scophthalmus maximus</name>
    <name type="common">Turbot</name>
    <name type="synonym">Psetta maxima</name>
    <dbReference type="NCBI Taxonomy" id="52904"/>
    <lineage>
        <taxon>Eukaryota</taxon>
        <taxon>Metazoa</taxon>
        <taxon>Chordata</taxon>
        <taxon>Craniata</taxon>
        <taxon>Vertebrata</taxon>
        <taxon>Euteleostomi</taxon>
        <taxon>Actinopterygii</taxon>
        <taxon>Neopterygii</taxon>
        <taxon>Teleostei</taxon>
        <taxon>Neoteleostei</taxon>
        <taxon>Acanthomorphata</taxon>
        <taxon>Carangaria</taxon>
        <taxon>Pleuronectiformes</taxon>
        <taxon>Pleuronectoidei</taxon>
        <taxon>Scophthalmidae</taxon>
        <taxon>Scophthalmus</taxon>
    </lineage>
</organism>
<accession>A0A2U9C4I3</accession>
<evidence type="ECO:0000313" key="1">
    <source>
        <dbReference type="EMBL" id="AWP10629.1"/>
    </source>
</evidence>
<reference evidence="1 2" key="1">
    <citation type="submission" date="2017-12" db="EMBL/GenBank/DDBJ databases">
        <title>Integrating genomic resources of turbot (Scophthalmus maximus) in depth evaluation of genetic and physical mapping variation across individuals.</title>
        <authorList>
            <person name="Martinez P."/>
        </authorList>
    </citation>
    <scope>NUCLEOTIDE SEQUENCE [LARGE SCALE GENOMIC DNA]</scope>
</reference>
<dbReference type="AlphaFoldDB" id="A0A2U9C4I3"/>
<keyword evidence="2" id="KW-1185">Reference proteome</keyword>
<sequence>MSSGRHKPVNFQVRKWWERLQKKRLNALPRLPLEPVTDSFTKRTGRLEGVR</sequence>
<dbReference type="EMBL" id="CP026254">
    <property type="protein sequence ID" value="AWP10629.1"/>
    <property type="molecule type" value="Genomic_DNA"/>
</dbReference>
<protein>
    <submittedName>
        <fullName evidence="1">Uncharacterized protein</fullName>
    </submittedName>
</protein>
<dbReference type="Proteomes" id="UP000246464">
    <property type="component" value="Chromosome 12"/>
</dbReference>
<name>A0A2U9C4I3_SCOMX</name>
<gene>
    <name evidence="1" type="ORF">SMAX5B_022338</name>
</gene>
<evidence type="ECO:0000313" key="2">
    <source>
        <dbReference type="Proteomes" id="UP000246464"/>
    </source>
</evidence>
<proteinExistence type="predicted"/>